<accession>A0A6M3M789</accession>
<dbReference type="EMBL" id="MT143717">
    <property type="protein sequence ID" value="QJB01593.1"/>
    <property type="molecule type" value="Genomic_DNA"/>
</dbReference>
<sequence>MKNIDSLISNEIIDILTSLRSQNIGYPPEWMLVNDHIFLPIRELIHDIILGYEKHDI</sequence>
<gene>
    <name evidence="2" type="ORF">MM171A02302_0007</name>
    <name evidence="1" type="ORF">MM171B02289_0007</name>
</gene>
<name>A0A6M3M789_9ZZZZ</name>
<evidence type="ECO:0000313" key="1">
    <source>
        <dbReference type="EMBL" id="QJB01593.1"/>
    </source>
</evidence>
<proteinExistence type="predicted"/>
<dbReference type="EMBL" id="MT143926">
    <property type="protein sequence ID" value="QJH92857.1"/>
    <property type="molecule type" value="Genomic_DNA"/>
</dbReference>
<dbReference type="AlphaFoldDB" id="A0A6M3M789"/>
<reference evidence="1" key="1">
    <citation type="submission" date="2020-03" db="EMBL/GenBank/DDBJ databases">
        <title>The deep terrestrial virosphere.</title>
        <authorList>
            <person name="Holmfeldt K."/>
            <person name="Nilsson E."/>
            <person name="Simone D."/>
            <person name="Lopez-Fernandez M."/>
            <person name="Wu X."/>
            <person name="de Brujin I."/>
            <person name="Lundin D."/>
            <person name="Andersson A."/>
            <person name="Bertilsson S."/>
            <person name="Dopson M."/>
        </authorList>
    </citation>
    <scope>NUCLEOTIDE SEQUENCE</scope>
    <source>
        <strain evidence="2">MM171A02302</strain>
        <strain evidence="1">MM171B02289</strain>
    </source>
</reference>
<evidence type="ECO:0000313" key="2">
    <source>
        <dbReference type="EMBL" id="QJH92857.1"/>
    </source>
</evidence>
<protein>
    <submittedName>
        <fullName evidence="1">Uncharacterized protein</fullName>
    </submittedName>
</protein>
<organism evidence="1">
    <name type="scientific">viral metagenome</name>
    <dbReference type="NCBI Taxonomy" id="1070528"/>
    <lineage>
        <taxon>unclassified sequences</taxon>
        <taxon>metagenomes</taxon>
        <taxon>organismal metagenomes</taxon>
    </lineage>
</organism>